<evidence type="ECO:0000313" key="1">
    <source>
        <dbReference type="EMBL" id="KAJ2799446.1"/>
    </source>
</evidence>
<sequence>MTALSPFQILPMLIVEKVIECLEGFPRNGFDADISRDVDGYNKAKRVKELLWVSERWRVAAFSTICDNCEINFDNSSKGYSVRYPPFPAGFPFPQSRAEMLVKRVVVMVSSQCDICDEKSRCIHFRPNLKLPVFPPAATLMVCLDKDTTASYDEQELTPKGVLGAKRKSIVTFARALRRLTPAATGLGITFYSYSSADYLHEDDWRALIYGGTQTPVVYNSLTSLFLNFDSDLQEESWAAIEDVVSFPALRKLDIVDNYPLDDDLLFR</sequence>
<gene>
    <name evidence="1" type="ORF">H4S07_005435</name>
</gene>
<keyword evidence="2" id="KW-1185">Reference proteome</keyword>
<protein>
    <submittedName>
        <fullName evidence="1">Uncharacterized protein</fullName>
    </submittedName>
</protein>
<reference evidence="1" key="1">
    <citation type="submission" date="2022-07" db="EMBL/GenBank/DDBJ databases">
        <title>Phylogenomic reconstructions and comparative analyses of Kickxellomycotina fungi.</title>
        <authorList>
            <person name="Reynolds N.K."/>
            <person name="Stajich J.E."/>
            <person name="Barry K."/>
            <person name="Grigoriev I.V."/>
            <person name="Crous P."/>
            <person name="Smith M.E."/>
        </authorList>
    </citation>
    <scope>NUCLEOTIDE SEQUENCE</scope>
    <source>
        <strain evidence="1">CBS 102833</strain>
    </source>
</reference>
<dbReference type="EMBL" id="JANBUP010002661">
    <property type="protein sequence ID" value="KAJ2799446.1"/>
    <property type="molecule type" value="Genomic_DNA"/>
</dbReference>
<evidence type="ECO:0000313" key="2">
    <source>
        <dbReference type="Proteomes" id="UP001140096"/>
    </source>
</evidence>
<feature type="non-terminal residue" evidence="1">
    <location>
        <position position="268"/>
    </location>
</feature>
<dbReference type="Proteomes" id="UP001140096">
    <property type="component" value="Unassembled WGS sequence"/>
</dbReference>
<proteinExistence type="predicted"/>
<name>A0ACC1L281_9FUNG</name>
<accession>A0ACC1L281</accession>
<comment type="caution">
    <text evidence="1">The sequence shown here is derived from an EMBL/GenBank/DDBJ whole genome shotgun (WGS) entry which is preliminary data.</text>
</comment>
<organism evidence="1 2">
    <name type="scientific">Coemansia furcata</name>
    <dbReference type="NCBI Taxonomy" id="417177"/>
    <lineage>
        <taxon>Eukaryota</taxon>
        <taxon>Fungi</taxon>
        <taxon>Fungi incertae sedis</taxon>
        <taxon>Zoopagomycota</taxon>
        <taxon>Kickxellomycotina</taxon>
        <taxon>Kickxellomycetes</taxon>
        <taxon>Kickxellales</taxon>
        <taxon>Kickxellaceae</taxon>
        <taxon>Coemansia</taxon>
    </lineage>
</organism>